<evidence type="ECO:0000313" key="2">
    <source>
        <dbReference type="EMBL" id="UYV68364.1"/>
    </source>
</evidence>
<dbReference type="PANTHER" id="PTHR43658:SF8">
    <property type="entry name" value="17-BETA-HYDROXYSTEROID DEHYDROGENASE 14-RELATED"/>
    <property type="match status" value="1"/>
</dbReference>
<proteinExistence type="predicted"/>
<keyword evidence="3" id="KW-1185">Reference proteome</keyword>
<accession>A0ABY6KIQ1</accession>
<keyword evidence="1" id="KW-0560">Oxidoreductase</keyword>
<dbReference type="InterPro" id="IPR002347">
    <property type="entry name" value="SDR_fam"/>
</dbReference>
<evidence type="ECO:0000313" key="3">
    <source>
        <dbReference type="Proteomes" id="UP001235939"/>
    </source>
</evidence>
<dbReference type="Gene3D" id="3.40.50.720">
    <property type="entry name" value="NAD(P)-binding Rossmann-like Domain"/>
    <property type="match status" value="4"/>
</dbReference>
<sequence>MSVQGLTTLVAGGSTGLGRATVERLLNQGAKAVICDKANSPGEQLAKQLGTENCLFVPADENTLGTFNLTRLSAAVMGRNTPAEDGHRGVMVMTSTTSTMDGYEGQAAIAASMGGVSAMTLPLCRELGRIGIRVCTLAPGLGFASSAVGGLPSYDLCLGLTTLVAGGSTGLGRATVERLLNQGAKAVICDKPNSPGEQLAKQLGTEDCLFVPADDSLISPSWTFYREGPKFYISEVPCPKRLGHPDEFAHAVQFVLENSMMNGTVMRIDAALRLQ</sequence>
<reference evidence="2 3" key="1">
    <citation type="submission" date="2022-01" db="EMBL/GenBank/DDBJ databases">
        <title>A chromosomal length assembly of Cordylochernes scorpioides.</title>
        <authorList>
            <person name="Zeh D."/>
            <person name="Zeh J."/>
        </authorList>
    </citation>
    <scope>NUCLEOTIDE SEQUENCE [LARGE SCALE GENOMIC DNA]</scope>
    <source>
        <strain evidence="2">IN4F17</strain>
        <tissue evidence="2">Whole Body</tissue>
    </source>
</reference>
<gene>
    <name evidence="2" type="ORF">LAZ67_5004091</name>
</gene>
<dbReference type="InterPro" id="IPR036291">
    <property type="entry name" value="NAD(P)-bd_dom_sf"/>
</dbReference>
<dbReference type="EMBL" id="CP092867">
    <property type="protein sequence ID" value="UYV68364.1"/>
    <property type="molecule type" value="Genomic_DNA"/>
</dbReference>
<dbReference type="SUPFAM" id="SSF51735">
    <property type="entry name" value="NAD(P)-binding Rossmann-fold domains"/>
    <property type="match status" value="2"/>
</dbReference>
<evidence type="ECO:0000256" key="1">
    <source>
        <dbReference type="ARBA" id="ARBA00023002"/>
    </source>
</evidence>
<dbReference type="Pfam" id="PF00106">
    <property type="entry name" value="adh_short"/>
    <property type="match status" value="3"/>
</dbReference>
<dbReference type="PRINTS" id="PR00081">
    <property type="entry name" value="GDHRDH"/>
</dbReference>
<organism evidence="2 3">
    <name type="scientific">Cordylochernes scorpioides</name>
    <dbReference type="NCBI Taxonomy" id="51811"/>
    <lineage>
        <taxon>Eukaryota</taxon>
        <taxon>Metazoa</taxon>
        <taxon>Ecdysozoa</taxon>
        <taxon>Arthropoda</taxon>
        <taxon>Chelicerata</taxon>
        <taxon>Arachnida</taxon>
        <taxon>Pseudoscorpiones</taxon>
        <taxon>Cheliferoidea</taxon>
        <taxon>Chernetidae</taxon>
        <taxon>Cordylochernes</taxon>
    </lineage>
</organism>
<name>A0ABY6KIQ1_9ARAC</name>
<protein>
    <submittedName>
        <fullName evidence="2">HSD17B10</fullName>
    </submittedName>
</protein>
<dbReference type="PANTHER" id="PTHR43658">
    <property type="entry name" value="SHORT-CHAIN DEHYDROGENASE/REDUCTASE"/>
    <property type="match status" value="1"/>
</dbReference>
<dbReference type="Proteomes" id="UP001235939">
    <property type="component" value="Chromosome 05"/>
</dbReference>